<evidence type="ECO:0000259" key="2">
    <source>
        <dbReference type="Pfam" id="PF00135"/>
    </source>
</evidence>
<dbReference type="InterPro" id="IPR002018">
    <property type="entry name" value="CarbesteraseB"/>
</dbReference>
<dbReference type="Pfam" id="PF00135">
    <property type="entry name" value="COesterase"/>
    <property type="match status" value="1"/>
</dbReference>
<feature type="chain" id="PRO_5037779915" evidence="1">
    <location>
        <begin position="22"/>
        <end position="219"/>
    </location>
</feature>
<dbReference type="AlphaFoldDB" id="A0A914CQY4"/>
<dbReference type="InterPro" id="IPR050309">
    <property type="entry name" value="Type-B_Carboxylest/Lipase"/>
</dbReference>
<feature type="signal peptide" evidence="1">
    <location>
        <begin position="1"/>
        <end position="21"/>
    </location>
</feature>
<evidence type="ECO:0000313" key="4">
    <source>
        <dbReference type="WBParaSite" id="ACRNAN_scaffold13505.g25772.t1"/>
    </source>
</evidence>
<dbReference type="WBParaSite" id="ACRNAN_scaffold13505.g25772.t1">
    <property type="protein sequence ID" value="ACRNAN_scaffold13505.g25772.t1"/>
    <property type="gene ID" value="ACRNAN_scaffold13505.g25772"/>
</dbReference>
<dbReference type="SUPFAM" id="SSF53474">
    <property type="entry name" value="alpha/beta-Hydrolases"/>
    <property type="match status" value="1"/>
</dbReference>
<evidence type="ECO:0000313" key="3">
    <source>
        <dbReference type="Proteomes" id="UP000887540"/>
    </source>
</evidence>
<evidence type="ECO:0000256" key="1">
    <source>
        <dbReference type="SAM" id="SignalP"/>
    </source>
</evidence>
<keyword evidence="3" id="KW-1185">Reference proteome</keyword>
<organism evidence="3 4">
    <name type="scientific">Acrobeloides nanus</name>
    <dbReference type="NCBI Taxonomy" id="290746"/>
    <lineage>
        <taxon>Eukaryota</taxon>
        <taxon>Metazoa</taxon>
        <taxon>Ecdysozoa</taxon>
        <taxon>Nematoda</taxon>
        <taxon>Chromadorea</taxon>
        <taxon>Rhabditida</taxon>
        <taxon>Tylenchina</taxon>
        <taxon>Cephalobomorpha</taxon>
        <taxon>Cephaloboidea</taxon>
        <taxon>Cephalobidae</taxon>
        <taxon>Acrobeloides</taxon>
    </lineage>
</organism>
<accession>A0A914CQY4</accession>
<dbReference type="PANTHER" id="PTHR11559">
    <property type="entry name" value="CARBOXYLESTERASE"/>
    <property type="match status" value="1"/>
</dbReference>
<dbReference type="Proteomes" id="UP000887540">
    <property type="component" value="Unplaced"/>
</dbReference>
<name>A0A914CQY4_9BILA</name>
<sequence length="219" mass="25168">MFVFMFMCTSTSLLVFRFVAVSLIHKISDLVQQAILESGTINTCFDNTYGSETAVDLSFQQAQALCNYTKEELDSKNFTSLKTCLMNMDYHEFLKYPKVWTITVDGNFLPDFPDNLWKKRKNIPIIMGTNKDECSEWLNTNVVSILQQLYANNIQDVDHLGWIQALTQLFTGAMFTGFTGREANYYLWNNNSNVYLYEFTWPTSLSAGLGDIQGLNRKQ</sequence>
<feature type="domain" description="Carboxylesterase type B" evidence="2">
    <location>
        <begin position="22"/>
        <end position="141"/>
    </location>
</feature>
<reference evidence="4" key="1">
    <citation type="submission" date="2022-11" db="UniProtKB">
        <authorList>
            <consortium name="WormBaseParasite"/>
        </authorList>
    </citation>
    <scope>IDENTIFICATION</scope>
</reference>
<protein>
    <submittedName>
        <fullName evidence="4">Carboxylesterase type B domain-containing protein</fullName>
    </submittedName>
</protein>
<keyword evidence="1" id="KW-0732">Signal</keyword>
<proteinExistence type="predicted"/>
<dbReference type="Gene3D" id="3.40.50.1820">
    <property type="entry name" value="alpha/beta hydrolase"/>
    <property type="match status" value="1"/>
</dbReference>
<dbReference type="InterPro" id="IPR029058">
    <property type="entry name" value="AB_hydrolase_fold"/>
</dbReference>